<evidence type="ECO:0008006" key="4">
    <source>
        <dbReference type="Google" id="ProtNLM"/>
    </source>
</evidence>
<evidence type="ECO:0000256" key="1">
    <source>
        <dbReference type="SAM" id="MobiDB-lite"/>
    </source>
</evidence>
<dbReference type="GeneID" id="82202800"/>
<evidence type="ECO:0000313" key="2">
    <source>
        <dbReference type="EMBL" id="OLU39720.1"/>
    </source>
</evidence>
<reference evidence="2 3" key="1">
    <citation type="submission" date="2016-11" db="EMBL/GenBank/DDBJ databases">
        <title>Description of two novel members of the family Erysipelotrichaceae: Ileibacterium lipovorans gen. nov., sp. nov. and Dubosiella newyorkensis, gen. nov., sp. nov.</title>
        <authorList>
            <person name="Cox L.M."/>
            <person name="Sohn J."/>
            <person name="Tyrrell K.L."/>
            <person name="Citron D.M."/>
            <person name="Lawson P.A."/>
            <person name="Patel N.B."/>
            <person name="Iizumi T."/>
            <person name="Perez-Perez G.I."/>
            <person name="Goldstein E.J."/>
            <person name="Blaser M.J."/>
        </authorList>
    </citation>
    <scope>NUCLEOTIDE SEQUENCE [LARGE SCALE GENOMIC DNA]</scope>
    <source>
        <strain evidence="2 3">NYU-BL-A3</strain>
    </source>
</reference>
<feature type="compositionally biased region" description="Basic and acidic residues" evidence="1">
    <location>
        <begin position="103"/>
        <end position="149"/>
    </location>
</feature>
<gene>
    <name evidence="2" type="ORF">BO222_06225</name>
</gene>
<sequence>MTNHFGKALLISSLSALVLLTGCKAGNTVSAEDASEVVLDDSGYKLNEVSDLRTQESKNGYIIEFTTPKGNFKYEVSKKGIIVGREIYKDVEPKSDNSTQGKTDVKKEPTEKSEPAKNESDSNKEENVNHASEDKEQPAAEAHQSSKDDQQAINLALANAGLTRNDVTDISVSQDGELTVVRFRFGDYINVCMVNLKEGRVVSTFFE</sequence>
<accession>A0A1U7NG26</accession>
<protein>
    <recommendedName>
        <fullName evidence="4">PepSY domain-containing protein</fullName>
    </recommendedName>
</protein>
<dbReference type="Proteomes" id="UP000186341">
    <property type="component" value="Unassembled WGS sequence"/>
</dbReference>
<dbReference type="RefSeq" id="WP_075819372.1">
    <property type="nucleotide sequence ID" value="NZ_CAJUTZ010000157.1"/>
</dbReference>
<organism evidence="2 3">
    <name type="scientific">Ileibacterium valens</name>
    <dbReference type="NCBI Taxonomy" id="1862668"/>
    <lineage>
        <taxon>Bacteria</taxon>
        <taxon>Bacillati</taxon>
        <taxon>Bacillota</taxon>
        <taxon>Erysipelotrichia</taxon>
        <taxon>Erysipelotrichales</taxon>
        <taxon>Erysipelotrichaceae</taxon>
        <taxon>Ileibacterium</taxon>
    </lineage>
</organism>
<dbReference type="AlphaFoldDB" id="A0A1U7NG26"/>
<comment type="caution">
    <text evidence="2">The sequence shown here is derived from an EMBL/GenBank/DDBJ whole genome shotgun (WGS) entry which is preliminary data.</text>
</comment>
<evidence type="ECO:0000313" key="3">
    <source>
        <dbReference type="Proteomes" id="UP000186341"/>
    </source>
</evidence>
<keyword evidence="3" id="KW-1185">Reference proteome</keyword>
<feature type="region of interest" description="Disordered" evidence="1">
    <location>
        <begin position="92"/>
        <end position="149"/>
    </location>
</feature>
<proteinExistence type="predicted"/>
<name>A0A1U7NG26_9FIRM</name>
<dbReference type="PROSITE" id="PS51257">
    <property type="entry name" value="PROKAR_LIPOPROTEIN"/>
    <property type="match status" value="1"/>
</dbReference>
<dbReference type="EMBL" id="MPJW01000127">
    <property type="protein sequence ID" value="OLU39720.1"/>
    <property type="molecule type" value="Genomic_DNA"/>
</dbReference>